<reference evidence="1" key="1">
    <citation type="submission" date="2020-12" db="EMBL/GenBank/DDBJ databases">
        <title>Genome sequencing of genetic groups of Flavobacterium columnare.</title>
        <authorList>
            <person name="Waldbieser G.C."/>
            <person name="Griffin M.J."/>
            <person name="LaFrentz B.R."/>
        </authorList>
    </citation>
    <scope>NUCLEOTIDE SEQUENCE</scope>
    <source>
        <strain evidence="1">90-106</strain>
    </source>
</reference>
<protein>
    <submittedName>
        <fullName evidence="1">Uncharacterized protein</fullName>
    </submittedName>
</protein>
<proteinExistence type="predicted"/>
<dbReference type="AlphaFoldDB" id="A0A8G0KTK6"/>
<gene>
    <name evidence="1" type="ORF">JJC05_07225</name>
</gene>
<evidence type="ECO:0000313" key="1">
    <source>
        <dbReference type="EMBL" id="QYS89932.1"/>
    </source>
</evidence>
<accession>A0A8G0KTK6</accession>
<name>A0A8G0KTK6_9FLAO</name>
<dbReference type="EMBL" id="CP067378">
    <property type="protein sequence ID" value="QYS89932.1"/>
    <property type="molecule type" value="Genomic_DNA"/>
</dbReference>
<organism evidence="1">
    <name type="scientific">Flavobacterium columnare</name>
    <dbReference type="NCBI Taxonomy" id="996"/>
    <lineage>
        <taxon>Bacteria</taxon>
        <taxon>Pseudomonadati</taxon>
        <taxon>Bacteroidota</taxon>
        <taxon>Flavobacteriia</taxon>
        <taxon>Flavobacteriales</taxon>
        <taxon>Flavobacteriaceae</taxon>
        <taxon>Flavobacterium</taxon>
    </lineage>
</organism>
<dbReference type="KEGG" id="fdv:JJC05_07225"/>
<sequence>MNQKFQIYKIKPNSIQLTQLANKLNLVPEALRWFHNLYCPLEDLIESEIQPHVVNIYIPIFRSSY</sequence>
<dbReference type="Proteomes" id="UP000824721">
    <property type="component" value="Chromosome"/>
</dbReference>